<protein>
    <submittedName>
        <fullName evidence="2">Uncharacterized protein</fullName>
    </submittedName>
</protein>
<keyword evidence="1" id="KW-1133">Transmembrane helix</keyword>
<proteinExistence type="predicted"/>
<comment type="caution">
    <text evidence="2">The sequence shown here is derived from an EMBL/GenBank/DDBJ whole genome shotgun (WGS) entry which is preliminary data.</text>
</comment>
<feature type="non-terminal residue" evidence="2">
    <location>
        <position position="40"/>
    </location>
</feature>
<sequence length="40" mass="4866">MLDTDFFLIYILTVMCYLLILFLYLHHSSKKYLLDTFLGF</sequence>
<dbReference type="AlphaFoldDB" id="X0ZNU7"/>
<reference evidence="2" key="1">
    <citation type="journal article" date="2014" name="Front. Microbiol.">
        <title>High frequency of phylogenetically diverse reductive dehalogenase-homologous genes in deep subseafloor sedimentary metagenomes.</title>
        <authorList>
            <person name="Kawai M."/>
            <person name="Futagami T."/>
            <person name="Toyoda A."/>
            <person name="Takaki Y."/>
            <person name="Nishi S."/>
            <person name="Hori S."/>
            <person name="Arai W."/>
            <person name="Tsubouchi T."/>
            <person name="Morono Y."/>
            <person name="Uchiyama I."/>
            <person name="Ito T."/>
            <person name="Fujiyama A."/>
            <person name="Inagaki F."/>
            <person name="Takami H."/>
        </authorList>
    </citation>
    <scope>NUCLEOTIDE SEQUENCE</scope>
    <source>
        <strain evidence="2">Expedition CK06-06</strain>
    </source>
</reference>
<dbReference type="EMBL" id="BART01001596">
    <property type="protein sequence ID" value="GAG71430.1"/>
    <property type="molecule type" value="Genomic_DNA"/>
</dbReference>
<feature type="transmembrane region" description="Helical" evidence="1">
    <location>
        <begin position="6"/>
        <end position="25"/>
    </location>
</feature>
<evidence type="ECO:0000313" key="2">
    <source>
        <dbReference type="EMBL" id="GAG71430.1"/>
    </source>
</evidence>
<keyword evidence="1" id="KW-0472">Membrane</keyword>
<keyword evidence="1" id="KW-0812">Transmembrane</keyword>
<accession>X0ZNU7</accession>
<organism evidence="2">
    <name type="scientific">marine sediment metagenome</name>
    <dbReference type="NCBI Taxonomy" id="412755"/>
    <lineage>
        <taxon>unclassified sequences</taxon>
        <taxon>metagenomes</taxon>
        <taxon>ecological metagenomes</taxon>
    </lineage>
</organism>
<evidence type="ECO:0000256" key="1">
    <source>
        <dbReference type="SAM" id="Phobius"/>
    </source>
</evidence>
<gene>
    <name evidence="2" type="ORF">S01H4_05488</name>
</gene>
<name>X0ZNU7_9ZZZZ</name>